<keyword evidence="17" id="KW-1185">Reference proteome</keyword>
<dbReference type="eggNOG" id="COG2132">
    <property type="taxonomic scope" value="Bacteria"/>
</dbReference>
<feature type="binding site" description="type 1 copper site" evidence="12">
    <location>
        <position position="310"/>
    </location>
    <ligand>
        <name>Cu cation</name>
        <dbReference type="ChEBI" id="CHEBI:23378"/>
        <label>1</label>
    </ligand>
</feature>
<feature type="domain" description="EfeO-type cupredoxin-like" evidence="15">
    <location>
        <begin position="76"/>
        <end position="138"/>
    </location>
</feature>
<dbReference type="Proteomes" id="UP000002255">
    <property type="component" value="Chromosome"/>
</dbReference>
<feature type="region of interest" description="Disordered" evidence="13">
    <location>
        <begin position="1"/>
        <end position="25"/>
    </location>
</feature>
<feature type="binding site" description="type 1 copper site" evidence="12">
    <location>
        <position position="363"/>
    </location>
    <ligand>
        <name>Cu cation</name>
        <dbReference type="ChEBI" id="CHEBI:23378"/>
        <label>1</label>
    </ligand>
</feature>
<accession>D1BSH2</accession>
<feature type="binding site" description="type 1 copper site" evidence="12">
    <location>
        <position position="350"/>
    </location>
    <ligand>
        <name>Cu cation</name>
        <dbReference type="ChEBI" id="CHEBI:23378"/>
        <label>1</label>
    </ligand>
</feature>
<evidence type="ECO:0000256" key="6">
    <source>
        <dbReference type="ARBA" id="ARBA00017290"/>
    </source>
</evidence>
<dbReference type="EC" id="1.7.2.1" evidence="5"/>
<comment type="similarity">
    <text evidence="3">Belongs to the multicopper oxidase family.</text>
</comment>
<dbReference type="Gene3D" id="2.60.40.420">
    <property type="entry name" value="Cupredoxins - blue copper proteins"/>
    <property type="match status" value="3"/>
</dbReference>
<dbReference type="Pfam" id="PF07732">
    <property type="entry name" value="Cu-oxidase_3"/>
    <property type="match status" value="1"/>
</dbReference>
<evidence type="ECO:0000256" key="13">
    <source>
        <dbReference type="SAM" id="MobiDB-lite"/>
    </source>
</evidence>
<dbReference type="GO" id="GO:0005507">
    <property type="term" value="F:copper ion binding"/>
    <property type="evidence" value="ECO:0007669"/>
    <property type="project" value="InterPro"/>
</dbReference>
<dbReference type="PANTHER" id="PTHR11709">
    <property type="entry name" value="MULTI-COPPER OXIDASE"/>
    <property type="match status" value="1"/>
</dbReference>
<feature type="binding site" description="type 1 copper site" evidence="12">
    <location>
        <position position="315"/>
    </location>
    <ligand>
        <name>Cu cation</name>
        <dbReference type="ChEBI" id="CHEBI:23378"/>
        <label>1</label>
    </ligand>
</feature>
<evidence type="ECO:0000259" key="14">
    <source>
        <dbReference type="Pfam" id="PF07732"/>
    </source>
</evidence>
<evidence type="ECO:0000256" key="1">
    <source>
        <dbReference type="ARBA" id="ARBA00001960"/>
    </source>
</evidence>
<evidence type="ECO:0000313" key="16">
    <source>
        <dbReference type="EMBL" id="ACZ30664.1"/>
    </source>
</evidence>
<organism evidence="16 17">
    <name type="scientific">Xylanimonas cellulosilytica (strain DSM 15894 / JCM 12276 / CECT 5975 / KCTC 9989 / LMG 20990 / NBRC 107835 / XIL07)</name>
    <dbReference type="NCBI Taxonomy" id="446471"/>
    <lineage>
        <taxon>Bacteria</taxon>
        <taxon>Bacillati</taxon>
        <taxon>Actinomycetota</taxon>
        <taxon>Actinomycetes</taxon>
        <taxon>Micrococcales</taxon>
        <taxon>Promicromonosporaceae</taxon>
        <taxon>Xylanimonas</taxon>
    </lineage>
</organism>
<dbReference type="SUPFAM" id="SSF49503">
    <property type="entry name" value="Cupredoxins"/>
    <property type="match status" value="3"/>
</dbReference>
<keyword evidence="8" id="KW-0677">Repeat</keyword>
<evidence type="ECO:0000256" key="12">
    <source>
        <dbReference type="PIRSR" id="PIRSR601287-1"/>
    </source>
</evidence>
<dbReference type="KEGG" id="xce:Xcel_1641"/>
<comment type="catalytic activity">
    <reaction evidence="11">
        <text>nitric oxide + Fe(III)-[cytochrome c] + H2O = Fe(II)-[cytochrome c] + nitrite + 2 H(+)</text>
        <dbReference type="Rhea" id="RHEA:15233"/>
        <dbReference type="Rhea" id="RHEA-COMP:10350"/>
        <dbReference type="Rhea" id="RHEA-COMP:14399"/>
        <dbReference type="ChEBI" id="CHEBI:15377"/>
        <dbReference type="ChEBI" id="CHEBI:15378"/>
        <dbReference type="ChEBI" id="CHEBI:16301"/>
        <dbReference type="ChEBI" id="CHEBI:16480"/>
        <dbReference type="ChEBI" id="CHEBI:29033"/>
        <dbReference type="ChEBI" id="CHEBI:29034"/>
        <dbReference type="EC" id="1.7.2.1"/>
    </reaction>
</comment>
<dbReference type="InterPro" id="IPR045087">
    <property type="entry name" value="Cu-oxidase_fam"/>
</dbReference>
<dbReference type="HOGENOM" id="CLU_031740_4_0_11"/>
<feature type="compositionally biased region" description="Low complexity" evidence="13">
    <location>
        <begin position="168"/>
        <end position="188"/>
    </location>
</feature>
<evidence type="ECO:0000313" key="17">
    <source>
        <dbReference type="Proteomes" id="UP000002255"/>
    </source>
</evidence>
<dbReference type="InterPro" id="IPR011707">
    <property type="entry name" value="Cu-oxidase-like_N"/>
</dbReference>
<dbReference type="InterPro" id="IPR001287">
    <property type="entry name" value="NO2-reductase_Cu"/>
</dbReference>
<evidence type="ECO:0000256" key="7">
    <source>
        <dbReference type="ARBA" id="ARBA00022723"/>
    </source>
</evidence>
<keyword evidence="9" id="KW-0560">Oxidoreductase</keyword>
<feature type="region of interest" description="Disordered" evidence="13">
    <location>
        <begin position="236"/>
        <end position="256"/>
    </location>
</feature>
<comment type="subunit">
    <text evidence="4">Homotrimer.</text>
</comment>
<feature type="binding site" description="type 1 copper site" evidence="12">
    <location>
        <position position="509"/>
    </location>
    <ligand>
        <name>Cu cation</name>
        <dbReference type="ChEBI" id="CHEBI:23378"/>
        <label>1</label>
    </ligand>
</feature>
<dbReference type="CDD" id="cd04208">
    <property type="entry name" value="CuRO_2_CuNIR"/>
    <property type="match status" value="1"/>
</dbReference>
<name>D1BSH2_XYLCX</name>
<reference evidence="17" key="1">
    <citation type="submission" date="2009-11" db="EMBL/GenBank/DDBJ databases">
        <title>The complete chromosome of Xylanimonas cellulosilytica DSM 15894.</title>
        <authorList>
            <consortium name="US DOE Joint Genome Institute (JGI-PGF)"/>
            <person name="Lucas S."/>
            <person name="Copeland A."/>
            <person name="Lapidus A."/>
            <person name="Glavina del Rio T."/>
            <person name="Dalin E."/>
            <person name="Tice H."/>
            <person name="Bruce D."/>
            <person name="Goodwin L."/>
            <person name="Pitluck S."/>
            <person name="Kyrpides N."/>
            <person name="Mavromatis K."/>
            <person name="Ivanova N."/>
            <person name="Mikhailova N."/>
            <person name="Foster B."/>
            <person name="Clum A."/>
            <person name="Brettin T."/>
            <person name="Detter J.C."/>
            <person name="Han C."/>
            <person name="Larimer F."/>
            <person name="Land M."/>
            <person name="Hauser L."/>
            <person name="Markowitz V."/>
            <person name="Cheng J.F."/>
            <person name="Hugenholtz P."/>
            <person name="Woyke T."/>
            <person name="Wu D."/>
            <person name="Gehrich-Schroeter G."/>
            <person name="Schneider S."/>
            <person name="Pukall S.R."/>
            <person name="Klenk H.P."/>
            <person name="Eisen J.A."/>
        </authorList>
    </citation>
    <scope>NUCLEOTIDE SEQUENCE [LARGE SCALE GENOMIC DNA]</scope>
    <source>
        <strain evidence="17">DSM 15894 / CECT 5975 / LMG 20990 / XIL07</strain>
    </source>
</reference>
<dbReference type="EMBL" id="CP001821">
    <property type="protein sequence ID" value="ACZ30664.1"/>
    <property type="molecule type" value="Genomic_DNA"/>
</dbReference>
<feature type="compositionally biased region" description="Basic and acidic residues" evidence="13">
    <location>
        <begin position="190"/>
        <end position="201"/>
    </location>
</feature>
<reference evidence="16 17" key="2">
    <citation type="journal article" date="2010" name="Stand. Genomic Sci.">
        <title>Complete genome sequence of Xylanimonas cellulosilytica type strain (XIL07).</title>
        <authorList>
            <person name="Foster B."/>
            <person name="Pukall R."/>
            <person name="Abt B."/>
            <person name="Nolan M."/>
            <person name="Glavina Del Rio T."/>
            <person name="Chen F."/>
            <person name="Lucas S."/>
            <person name="Tice H."/>
            <person name="Pitluck S."/>
            <person name="Cheng J.-F."/>
            <person name="Chertkov O."/>
            <person name="Brettin T."/>
            <person name="Han C."/>
            <person name="Detter J.C."/>
            <person name="Bruce D."/>
            <person name="Goodwin L."/>
            <person name="Ivanova N."/>
            <person name="Mavromatis K."/>
            <person name="Pati A."/>
            <person name="Mikhailova N."/>
            <person name="Chen A."/>
            <person name="Palaniappan K."/>
            <person name="Land M."/>
            <person name="Hauser L."/>
            <person name="Chang Y.-J."/>
            <person name="Jeffries C.D."/>
            <person name="Chain P."/>
            <person name="Rohde M."/>
            <person name="Goeker M."/>
            <person name="Bristow J."/>
            <person name="Eisen J.A."/>
            <person name="Markowitz V."/>
            <person name="Hugenholtz P."/>
            <person name="Kyrpides N.C."/>
            <person name="Klenk H.-P."/>
            <person name="Lapidus A."/>
        </authorList>
    </citation>
    <scope>NUCLEOTIDE SEQUENCE [LARGE SCALE GENOMIC DNA]</scope>
    <source>
        <strain evidence="17">DSM 15894 / CECT 5975 / LMG 20990 / XIL07</strain>
    </source>
</reference>
<proteinExistence type="inferred from homology"/>
<evidence type="ECO:0000256" key="4">
    <source>
        <dbReference type="ARBA" id="ARBA00011233"/>
    </source>
</evidence>
<dbReference type="GO" id="GO:0050421">
    <property type="term" value="F:nitrite reductase (NO-forming) activity"/>
    <property type="evidence" value="ECO:0007669"/>
    <property type="project" value="UniProtKB-EC"/>
</dbReference>
<evidence type="ECO:0000259" key="15">
    <source>
        <dbReference type="Pfam" id="PF13473"/>
    </source>
</evidence>
<evidence type="ECO:0000256" key="5">
    <source>
        <dbReference type="ARBA" id="ARBA00011882"/>
    </source>
</evidence>
<comment type="cofactor">
    <cofactor evidence="1 12">
        <name>Cu(+)</name>
        <dbReference type="ChEBI" id="CHEBI:49552"/>
    </cofactor>
</comment>
<dbReference type="PANTHER" id="PTHR11709:SF394">
    <property type="entry name" value="FI03373P-RELATED"/>
    <property type="match status" value="1"/>
</dbReference>
<feature type="region of interest" description="Disordered" evidence="13">
    <location>
        <begin position="168"/>
        <end position="212"/>
    </location>
</feature>
<evidence type="ECO:0000256" key="3">
    <source>
        <dbReference type="ARBA" id="ARBA00010609"/>
    </source>
</evidence>
<dbReference type="PRINTS" id="PR00695">
    <property type="entry name" value="CUNO2RDTASE"/>
</dbReference>
<feature type="binding site" description="type 1 copper site" evidence="12">
    <location>
        <position position="349"/>
    </location>
    <ligand>
        <name>Cu cation</name>
        <dbReference type="ChEBI" id="CHEBI:23378"/>
        <label>1</label>
    </ligand>
</feature>
<keyword evidence="7 12" id="KW-0479">Metal-binding</keyword>
<feature type="compositionally biased region" description="Pro residues" evidence="13">
    <location>
        <begin position="1"/>
        <end position="17"/>
    </location>
</feature>
<sequence length="526" mass="54019">MTDPRPSGPRPSGPRPLPGQEGSPVSRAGAAVVGVVVVVALALTALLVRPSLAQDPGIGSSTGTVAGAPAAVTPTGRTTAVTLEVDGMAFTPSTIEVPVGDRLEVTLVNTGDQRHDLVFANGAAIEPLAPGASATVDVGVVGASTEGWCSLPGHRQMGMVVHVVVTGTPDDAAGSDGSSSSGASSSDDPATDHSSMDHGAMDHGATVDGATVDGAAGGGAGLAAPTMAELLAAAKETDPHPAELPALPPSDGTSTEHRYTFTVTEQDDPVVPGRTRAVWTYNGTSPGPTLHGRVGDTFHITLVNAGTMGHSIDFHAGEVAPDEPMRTIEPGESLEYTFTAHRSGIWMYHCSTMPMTHHIANGMFGAVVIEPDGLEPVDRSYVLVGSELYLGADGAAADHAKLAAMQPDVAAFNGRAFQYDAHPLTARVGERVRFWVLNVGPNLGLSFHVVGSQFDTVWREGAYSVFHGTSTDGITQGTTGAQVLPLIAAEGGFVELVPREAGHYPFVNHVMTLGEKGAHGVLEVTD</sequence>
<protein>
    <recommendedName>
        <fullName evidence="6">Copper-containing nitrite reductase</fullName>
        <ecNumber evidence="5">1.7.2.1</ecNumber>
    </recommendedName>
</protein>
<dbReference type="AlphaFoldDB" id="D1BSH2"/>
<dbReference type="Pfam" id="PF13473">
    <property type="entry name" value="Cupredoxin_1"/>
    <property type="match status" value="1"/>
</dbReference>
<dbReference type="RefSeq" id="WP_012878406.1">
    <property type="nucleotide sequence ID" value="NC_013530.1"/>
</dbReference>
<evidence type="ECO:0000256" key="9">
    <source>
        <dbReference type="ARBA" id="ARBA00023002"/>
    </source>
</evidence>
<evidence type="ECO:0000256" key="11">
    <source>
        <dbReference type="ARBA" id="ARBA00049340"/>
    </source>
</evidence>
<dbReference type="eggNOG" id="COG4454">
    <property type="taxonomic scope" value="Bacteria"/>
</dbReference>
<dbReference type="InterPro" id="IPR028096">
    <property type="entry name" value="EfeO_Cupredoxin"/>
</dbReference>
<feature type="binding site" description="type 1 copper site" evidence="12">
    <location>
        <position position="358"/>
    </location>
    <ligand>
        <name>Cu cation</name>
        <dbReference type="ChEBI" id="CHEBI:23378"/>
        <label>1</label>
    </ligand>
</feature>
<evidence type="ECO:0000256" key="10">
    <source>
        <dbReference type="ARBA" id="ARBA00023008"/>
    </source>
</evidence>
<gene>
    <name evidence="16" type="ordered locus">Xcel_1641</name>
</gene>
<evidence type="ECO:0000256" key="2">
    <source>
        <dbReference type="ARBA" id="ARBA00001973"/>
    </source>
</evidence>
<dbReference type="InterPro" id="IPR008972">
    <property type="entry name" value="Cupredoxin"/>
</dbReference>
<dbReference type="CDD" id="cd11020">
    <property type="entry name" value="CuRO_1_CuNIR"/>
    <property type="match status" value="1"/>
</dbReference>
<evidence type="ECO:0000256" key="8">
    <source>
        <dbReference type="ARBA" id="ARBA00022737"/>
    </source>
</evidence>
<dbReference type="STRING" id="446471.Xcel_1641"/>
<feature type="domain" description="Plastocyanin-like" evidence="14">
    <location>
        <begin position="271"/>
        <end position="372"/>
    </location>
</feature>
<comment type="cofactor">
    <cofactor evidence="2 12">
        <name>Cu(2+)</name>
        <dbReference type="ChEBI" id="CHEBI:29036"/>
    </cofactor>
</comment>
<keyword evidence="10 12" id="KW-0186">Copper</keyword>